<feature type="compositionally biased region" description="Basic and acidic residues" evidence="1">
    <location>
        <begin position="131"/>
        <end position="154"/>
    </location>
</feature>
<feature type="region of interest" description="Disordered" evidence="1">
    <location>
        <begin position="283"/>
        <end position="322"/>
    </location>
</feature>
<evidence type="ECO:0000256" key="1">
    <source>
        <dbReference type="SAM" id="MobiDB-lite"/>
    </source>
</evidence>
<keyword evidence="3" id="KW-1185">Reference proteome</keyword>
<feature type="compositionally biased region" description="Basic and acidic residues" evidence="1">
    <location>
        <begin position="53"/>
        <end position="69"/>
    </location>
</feature>
<dbReference type="EMBL" id="CAWUHD010000026">
    <property type="protein sequence ID" value="CAK7218159.1"/>
    <property type="molecule type" value="Genomic_DNA"/>
</dbReference>
<evidence type="ECO:0008006" key="4">
    <source>
        <dbReference type="Google" id="ProtNLM"/>
    </source>
</evidence>
<feature type="compositionally biased region" description="Basic residues" evidence="1">
    <location>
        <begin position="70"/>
        <end position="79"/>
    </location>
</feature>
<feature type="compositionally biased region" description="Basic and acidic residues" evidence="1">
    <location>
        <begin position="80"/>
        <end position="104"/>
    </location>
</feature>
<feature type="compositionally biased region" description="Low complexity" evidence="1">
    <location>
        <begin position="156"/>
        <end position="167"/>
    </location>
</feature>
<name>A0ABP0BFZ9_9PEZI</name>
<feature type="compositionally biased region" description="Basic residues" evidence="1">
    <location>
        <begin position="110"/>
        <end position="130"/>
    </location>
</feature>
<proteinExistence type="predicted"/>
<organism evidence="2 3">
    <name type="scientific">Sporothrix eucalyptigena</name>
    <dbReference type="NCBI Taxonomy" id="1812306"/>
    <lineage>
        <taxon>Eukaryota</taxon>
        <taxon>Fungi</taxon>
        <taxon>Dikarya</taxon>
        <taxon>Ascomycota</taxon>
        <taxon>Pezizomycotina</taxon>
        <taxon>Sordariomycetes</taxon>
        <taxon>Sordariomycetidae</taxon>
        <taxon>Ophiostomatales</taxon>
        <taxon>Ophiostomataceae</taxon>
        <taxon>Sporothrix</taxon>
    </lineage>
</organism>
<feature type="region of interest" description="Disordered" evidence="1">
    <location>
        <begin position="33"/>
        <end position="261"/>
    </location>
</feature>
<dbReference type="PANTHER" id="PTHR40132">
    <property type="entry name" value="PRE-MRNA-SPLICING FACTOR 38B"/>
    <property type="match status" value="1"/>
</dbReference>
<evidence type="ECO:0000313" key="2">
    <source>
        <dbReference type="EMBL" id="CAK7218159.1"/>
    </source>
</evidence>
<accession>A0ABP0BFZ9</accession>
<sequence length="322" mass="36945">MPAPPVRGTRPASKMTPNTRFLRHIVREAESHNAALLARETADAQKRLKRSRPRDSSREDRERERERKDRNRRSRHSHRRDHDSKRDEDSEGKDDRRSSKDKNRQISRSPSRRHSRRRSASPRSSGRHHRDRDYDRDHERTRNRSPDDNGKDGSDYESSASSYSSDDFVGPKLASDRLVESNGDDVGIRIRGRGAHSATESRFSSSMDRHFDADYDPTNDIEHPLPPQRPQVASRALAPLPSKSSSNKDADTEMQDDSRGLLRDSAERLKAAGFTDKEIAILARGGRRQRGYTPWAKRGEEREWDRDKVDGDDGPAKPAWAR</sequence>
<reference evidence="2 3" key="1">
    <citation type="submission" date="2024-01" db="EMBL/GenBank/DDBJ databases">
        <authorList>
            <person name="Allen C."/>
            <person name="Tagirdzhanova G."/>
        </authorList>
    </citation>
    <scope>NUCLEOTIDE SEQUENCE [LARGE SCALE GENOMIC DNA]</scope>
</reference>
<protein>
    <recommendedName>
        <fullName evidence="4">Pre-mRNA-splicing factor 38B</fullName>
    </recommendedName>
</protein>
<feature type="compositionally biased region" description="Basic and acidic residues" evidence="1">
    <location>
        <begin position="246"/>
        <end position="261"/>
    </location>
</feature>
<feature type="compositionally biased region" description="Basic and acidic residues" evidence="1">
    <location>
        <begin position="297"/>
        <end position="315"/>
    </location>
</feature>
<dbReference type="PANTHER" id="PTHR40132:SF1">
    <property type="entry name" value="PRE-MRNA-SPLICING FACTOR 38B"/>
    <property type="match status" value="1"/>
</dbReference>
<gene>
    <name evidence="2" type="ORF">SEUCBS140593_003450</name>
</gene>
<evidence type="ECO:0000313" key="3">
    <source>
        <dbReference type="Proteomes" id="UP001642482"/>
    </source>
</evidence>
<dbReference type="Proteomes" id="UP001642482">
    <property type="component" value="Unassembled WGS sequence"/>
</dbReference>
<comment type="caution">
    <text evidence="2">The sequence shown here is derived from an EMBL/GenBank/DDBJ whole genome shotgun (WGS) entry which is preliminary data.</text>
</comment>